<dbReference type="Proteomes" id="UP000198211">
    <property type="component" value="Unassembled WGS sequence"/>
</dbReference>
<dbReference type="AlphaFoldDB" id="A0A225V334"/>
<accession>A0A225V334</accession>
<sequence length="99" mass="11232">MPSREGSQEAELERVGEGSLTDEEKCQSKATMVQTLKERRRYGNHKESVGGIVYIGEDEEGMRSATDCTWVKVLRKYHDSIFACHLCIPQTYEKIAAAY</sequence>
<dbReference type="EMBL" id="NBNE01008255">
    <property type="protein sequence ID" value="OWY99682.1"/>
    <property type="molecule type" value="Genomic_DNA"/>
</dbReference>
<comment type="caution">
    <text evidence="2">The sequence shown here is derived from an EMBL/GenBank/DDBJ whole genome shotgun (WGS) entry which is preliminary data.</text>
</comment>
<feature type="region of interest" description="Disordered" evidence="1">
    <location>
        <begin position="1"/>
        <end position="28"/>
    </location>
</feature>
<name>A0A225V334_9STRA</name>
<evidence type="ECO:0000313" key="3">
    <source>
        <dbReference type="Proteomes" id="UP000198211"/>
    </source>
</evidence>
<reference evidence="3" key="1">
    <citation type="submission" date="2017-03" db="EMBL/GenBank/DDBJ databases">
        <title>Phytopthora megakarya and P. palmivora, two closely related causual agents of cacao black pod achieved similar genome size and gene model numbers by different mechanisms.</title>
        <authorList>
            <person name="Ali S."/>
            <person name="Shao J."/>
            <person name="Larry D.J."/>
            <person name="Kronmiller B."/>
            <person name="Shen D."/>
            <person name="Strem M.D."/>
            <person name="Melnick R.L."/>
            <person name="Guiltinan M.J."/>
            <person name="Tyler B.M."/>
            <person name="Meinhardt L.W."/>
            <person name="Bailey B.A."/>
        </authorList>
    </citation>
    <scope>NUCLEOTIDE SEQUENCE [LARGE SCALE GENOMIC DNA]</scope>
    <source>
        <strain evidence="3">zdho120</strain>
    </source>
</reference>
<evidence type="ECO:0000256" key="1">
    <source>
        <dbReference type="SAM" id="MobiDB-lite"/>
    </source>
</evidence>
<feature type="compositionally biased region" description="Basic and acidic residues" evidence="1">
    <location>
        <begin position="11"/>
        <end position="27"/>
    </location>
</feature>
<keyword evidence="3" id="KW-1185">Reference proteome</keyword>
<protein>
    <submittedName>
        <fullName evidence="2">Uncharacterized protein</fullName>
    </submittedName>
</protein>
<gene>
    <name evidence="2" type="ORF">PHMEG_00029281</name>
</gene>
<organism evidence="2 3">
    <name type="scientific">Phytophthora megakarya</name>
    <dbReference type="NCBI Taxonomy" id="4795"/>
    <lineage>
        <taxon>Eukaryota</taxon>
        <taxon>Sar</taxon>
        <taxon>Stramenopiles</taxon>
        <taxon>Oomycota</taxon>
        <taxon>Peronosporomycetes</taxon>
        <taxon>Peronosporales</taxon>
        <taxon>Peronosporaceae</taxon>
        <taxon>Phytophthora</taxon>
    </lineage>
</organism>
<proteinExistence type="predicted"/>
<evidence type="ECO:0000313" key="2">
    <source>
        <dbReference type="EMBL" id="OWY99682.1"/>
    </source>
</evidence>